<evidence type="ECO:0000313" key="5">
    <source>
        <dbReference type="Proteomes" id="UP000694548"/>
    </source>
</evidence>
<dbReference type="GeneTree" id="ENSGT01140000282569"/>
<evidence type="ECO:0000259" key="3">
    <source>
        <dbReference type="PROSITE" id="PS50878"/>
    </source>
</evidence>
<dbReference type="InterPro" id="IPR043128">
    <property type="entry name" value="Rev_trsase/Diguanyl_cyclase"/>
</dbReference>
<dbReference type="InterPro" id="IPR041577">
    <property type="entry name" value="RT_RNaseH_2"/>
</dbReference>
<dbReference type="Ensembl" id="ENSNFUT00015033703.1">
    <property type="protein sequence ID" value="ENSNFUP00015032248.1"/>
    <property type="gene ID" value="ENSNFUG00015015799.1"/>
</dbReference>
<organism evidence="4 5">
    <name type="scientific">Nothobranchius furzeri</name>
    <name type="common">Turquoise killifish</name>
    <dbReference type="NCBI Taxonomy" id="105023"/>
    <lineage>
        <taxon>Eukaryota</taxon>
        <taxon>Metazoa</taxon>
        <taxon>Chordata</taxon>
        <taxon>Craniata</taxon>
        <taxon>Vertebrata</taxon>
        <taxon>Euteleostomi</taxon>
        <taxon>Actinopterygii</taxon>
        <taxon>Neopterygii</taxon>
        <taxon>Teleostei</taxon>
        <taxon>Neoteleostei</taxon>
        <taxon>Acanthomorphata</taxon>
        <taxon>Ovalentaria</taxon>
        <taxon>Atherinomorphae</taxon>
        <taxon>Cyprinodontiformes</taxon>
        <taxon>Nothobranchiidae</taxon>
        <taxon>Nothobranchius</taxon>
    </lineage>
</organism>
<dbReference type="FunFam" id="3.10.20.370:FF:000001">
    <property type="entry name" value="Retrovirus-related Pol polyprotein from transposon 17.6-like protein"/>
    <property type="match status" value="1"/>
</dbReference>
<accession>A0A8C6MDI2</accession>
<dbReference type="FunFam" id="3.30.70.270:FF:000026">
    <property type="entry name" value="Transposon Ty3-G Gag-Pol polyprotein"/>
    <property type="match status" value="1"/>
</dbReference>
<dbReference type="EC" id="3.1.26.4" evidence="2"/>
<dbReference type="Gene3D" id="3.30.70.270">
    <property type="match status" value="2"/>
</dbReference>
<dbReference type="AlphaFoldDB" id="A0A8C6MDI2"/>
<dbReference type="Pfam" id="PF17919">
    <property type="entry name" value="RT_RNaseH_2"/>
    <property type="match status" value="1"/>
</dbReference>
<dbReference type="Gene3D" id="2.40.70.10">
    <property type="entry name" value="Acid Proteases"/>
    <property type="match status" value="1"/>
</dbReference>
<reference evidence="4" key="1">
    <citation type="submission" date="2025-08" db="UniProtKB">
        <authorList>
            <consortium name="Ensembl"/>
        </authorList>
    </citation>
    <scope>IDENTIFICATION</scope>
</reference>
<feature type="domain" description="Reverse transcriptase" evidence="3">
    <location>
        <begin position="168"/>
        <end position="346"/>
    </location>
</feature>
<dbReference type="Gene3D" id="3.10.10.10">
    <property type="entry name" value="HIV Type 1 Reverse Transcriptase, subunit A, domain 1"/>
    <property type="match status" value="1"/>
</dbReference>
<evidence type="ECO:0000256" key="1">
    <source>
        <dbReference type="ARBA" id="ARBA00010879"/>
    </source>
</evidence>
<evidence type="ECO:0000313" key="4">
    <source>
        <dbReference type="Ensembl" id="ENSNFUP00015032248.1"/>
    </source>
</evidence>
<sequence>MEVNSKTAKFEIDTGCRVSIMNENQFCDTWQEGSRPEIKESKLSLKSYSGENISVVEVVKVEVKYASQKKRLPLVVVKGTGPSLLARGWLEELKLKWDKIKQVKAETQDLQEVLARHEEVFKEELGMLKGTKATIRVSANACPKYYRPRSVPYAMKTKVGKEIERLSKNDIIKPVKYSEWGVPIVPVLKLNGSIRICGDYKLTVNNASSLEQYPIPRLEDLCNALTGGKKFTKLDLSHTYQQIVMDEESKKHLTINTHRGLFTYNRLAFGVSSAPAIFQRTMESLLQDLPNVAVYFDDLLLIEKDTAEHLRTLQEVLKSLKEAGLRLQRHKCVFLQDQVQYLGHQIDAQGLHPVQSKVRAIVEAPSPTTVAELKAYLGLLNYYNKFLPNLATHLAPIHQLLKKNAQWSWGREQEEAFTQSKQLLKSAEVLCHYSADKELVLACDASPYGVCTVLSHKMEDGSDKPLGFMSRTLTPAEKRYSQLDKEGSAIIFGIKCFHKYILGVA</sequence>
<dbReference type="CDD" id="cd01647">
    <property type="entry name" value="RT_LTR"/>
    <property type="match status" value="1"/>
</dbReference>
<dbReference type="SUPFAM" id="SSF56672">
    <property type="entry name" value="DNA/RNA polymerases"/>
    <property type="match status" value="1"/>
</dbReference>
<dbReference type="InterPro" id="IPR050951">
    <property type="entry name" value="Retrovirus_Pol_polyprotein"/>
</dbReference>
<dbReference type="PANTHER" id="PTHR37984:SF13">
    <property type="entry name" value="RIBONUCLEASE H"/>
    <property type="match status" value="1"/>
</dbReference>
<dbReference type="PANTHER" id="PTHR37984">
    <property type="entry name" value="PROTEIN CBG26694"/>
    <property type="match status" value="1"/>
</dbReference>
<proteinExistence type="inferred from homology"/>
<dbReference type="SUPFAM" id="SSF50630">
    <property type="entry name" value="Acid proteases"/>
    <property type="match status" value="1"/>
</dbReference>
<dbReference type="GO" id="GO:0004523">
    <property type="term" value="F:RNA-DNA hybrid ribonuclease activity"/>
    <property type="evidence" value="ECO:0007669"/>
    <property type="project" value="UniProtKB-EC"/>
</dbReference>
<dbReference type="InterPro" id="IPR043502">
    <property type="entry name" value="DNA/RNA_pol_sf"/>
</dbReference>
<dbReference type="Pfam" id="PF00078">
    <property type="entry name" value="RVT_1"/>
    <property type="match status" value="1"/>
</dbReference>
<dbReference type="PROSITE" id="PS50878">
    <property type="entry name" value="RT_POL"/>
    <property type="match status" value="1"/>
</dbReference>
<reference evidence="4" key="2">
    <citation type="submission" date="2025-09" db="UniProtKB">
        <authorList>
            <consortium name="Ensembl"/>
        </authorList>
    </citation>
    <scope>IDENTIFICATION</scope>
</reference>
<evidence type="ECO:0000256" key="2">
    <source>
        <dbReference type="ARBA" id="ARBA00012180"/>
    </source>
</evidence>
<name>A0A8C6MDI2_NOTFU</name>
<protein>
    <recommendedName>
        <fullName evidence="2">ribonuclease H</fullName>
        <ecNumber evidence="2">3.1.26.4</ecNumber>
    </recommendedName>
</protein>
<comment type="similarity">
    <text evidence="1">Belongs to the beta type-B retroviral polymerase family. HERV class-II K(HML-2) pol subfamily.</text>
</comment>
<dbReference type="InterPro" id="IPR000477">
    <property type="entry name" value="RT_dom"/>
</dbReference>
<dbReference type="Proteomes" id="UP000694548">
    <property type="component" value="Unassembled WGS sequence"/>
</dbReference>
<keyword evidence="5" id="KW-1185">Reference proteome</keyword>
<dbReference type="InterPro" id="IPR021109">
    <property type="entry name" value="Peptidase_aspartic_dom_sf"/>
</dbReference>